<evidence type="ECO:0000256" key="4">
    <source>
        <dbReference type="ARBA" id="ARBA00022588"/>
    </source>
</evidence>
<feature type="chain" id="PRO_5026124281" evidence="8">
    <location>
        <begin position="22"/>
        <end position="158"/>
    </location>
</feature>
<dbReference type="InterPro" id="IPR010825">
    <property type="entry name" value="Turandot"/>
</dbReference>
<protein>
    <submittedName>
        <fullName evidence="10">Protein Turandot X-like</fullName>
    </submittedName>
</protein>
<dbReference type="KEGG" id="dpo:26532717"/>
<dbReference type="ExpressionAtlas" id="A0A6I8V7H5">
    <property type="expression patterns" value="baseline"/>
</dbReference>
<dbReference type="Pfam" id="PF07240">
    <property type="entry name" value="Turandot"/>
    <property type="match status" value="1"/>
</dbReference>
<keyword evidence="6" id="KW-0391">Immunity</keyword>
<keyword evidence="4" id="KW-0399">Innate immunity</keyword>
<dbReference type="GO" id="GO:0009617">
    <property type="term" value="P:response to bacterium"/>
    <property type="evidence" value="ECO:0007669"/>
    <property type="project" value="UniProtKB-ARBA"/>
</dbReference>
<dbReference type="GO" id="GO:0034605">
    <property type="term" value="P:cellular response to heat"/>
    <property type="evidence" value="ECO:0007669"/>
    <property type="project" value="UniProtKB-ARBA"/>
</dbReference>
<evidence type="ECO:0000256" key="3">
    <source>
        <dbReference type="ARBA" id="ARBA00022525"/>
    </source>
</evidence>
<keyword evidence="7" id="KW-0812">Transmembrane</keyword>
<dbReference type="InParanoid" id="A0A6I8V7H5"/>
<organism evidence="9 10">
    <name type="scientific">Drosophila pseudoobscura pseudoobscura</name>
    <name type="common">Fruit fly</name>
    <dbReference type="NCBI Taxonomy" id="46245"/>
    <lineage>
        <taxon>Eukaryota</taxon>
        <taxon>Metazoa</taxon>
        <taxon>Ecdysozoa</taxon>
        <taxon>Arthropoda</taxon>
        <taxon>Hexapoda</taxon>
        <taxon>Insecta</taxon>
        <taxon>Pterygota</taxon>
        <taxon>Neoptera</taxon>
        <taxon>Endopterygota</taxon>
        <taxon>Diptera</taxon>
        <taxon>Brachycera</taxon>
        <taxon>Muscomorpha</taxon>
        <taxon>Ephydroidea</taxon>
        <taxon>Drosophilidae</taxon>
        <taxon>Drosophila</taxon>
        <taxon>Sophophora</taxon>
    </lineage>
</organism>
<evidence type="ECO:0000256" key="8">
    <source>
        <dbReference type="SAM" id="SignalP"/>
    </source>
</evidence>
<sequence>MGHLIRWSCLLIVLVCSGTRGDDDQYGTAGRHLLAIYSNPDVNRATKERNLREMAQFYDAYQDQIGLTSEERLRAEELRKRYTEAIQTGVLAEGETSREGTIGPIVAKYIVEGVVDLAKVVESHRSSSAKGIEINRIITIILFIFCLFSSGMFRSKYF</sequence>
<evidence type="ECO:0000256" key="2">
    <source>
        <dbReference type="ARBA" id="ARBA00010249"/>
    </source>
</evidence>
<keyword evidence="3" id="KW-0964">Secreted</keyword>
<dbReference type="Proteomes" id="UP000001819">
    <property type="component" value="Chromosome 4"/>
</dbReference>
<dbReference type="RefSeq" id="XP_015035447.2">
    <property type="nucleotide sequence ID" value="XM_015179961.2"/>
</dbReference>
<keyword evidence="9" id="KW-1185">Reference proteome</keyword>
<evidence type="ECO:0000313" key="10">
    <source>
        <dbReference type="RefSeq" id="XP_015035447.2"/>
    </source>
</evidence>
<evidence type="ECO:0000313" key="9">
    <source>
        <dbReference type="Proteomes" id="UP000001819"/>
    </source>
</evidence>
<comment type="subcellular location">
    <subcellularLocation>
        <location evidence="1">Secreted</location>
    </subcellularLocation>
</comment>
<keyword evidence="7" id="KW-0472">Membrane</keyword>
<keyword evidence="7" id="KW-1133">Transmembrane helix</keyword>
<feature type="transmembrane region" description="Helical" evidence="7">
    <location>
        <begin position="134"/>
        <end position="153"/>
    </location>
</feature>
<evidence type="ECO:0000256" key="1">
    <source>
        <dbReference type="ARBA" id="ARBA00004613"/>
    </source>
</evidence>
<reference evidence="10" key="1">
    <citation type="submission" date="2025-08" db="UniProtKB">
        <authorList>
            <consortium name="RefSeq"/>
        </authorList>
    </citation>
    <scope>IDENTIFICATION</scope>
    <source>
        <strain evidence="10">MV-25-SWS-2005</strain>
        <tissue evidence="10">Whole body</tissue>
    </source>
</reference>
<dbReference type="GO" id="GO:0005615">
    <property type="term" value="C:extracellular space"/>
    <property type="evidence" value="ECO:0007669"/>
    <property type="project" value="UniProtKB-ARBA"/>
</dbReference>
<dbReference type="GO" id="GO:0045087">
    <property type="term" value="P:innate immune response"/>
    <property type="evidence" value="ECO:0007669"/>
    <property type="project" value="UniProtKB-KW"/>
</dbReference>
<gene>
    <name evidence="10" type="primary">LOC26532717</name>
</gene>
<evidence type="ECO:0000256" key="5">
    <source>
        <dbReference type="ARBA" id="ARBA00022729"/>
    </source>
</evidence>
<proteinExistence type="inferred from homology"/>
<evidence type="ECO:0000256" key="7">
    <source>
        <dbReference type="SAM" id="Phobius"/>
    </source>
</evidence>
<keyword evidence="5 8" id="KW-0732">Signal</keyword>
<comment type="similarity">
    <text evidence="2">Belongs to the Turandot family.</text>
</comment>
<feature type="signal peptide" evidence="8">
    <location>
        <begin position="1"/>
        <end position="21"/>
    </location>
</feature>
<evidence type="ECO:0000256" key="6">
    <source>
        <dbReference type="ARBA" id="ARBA00022859"/>
    </source>
</evidence>
<name>A0A6I8V7H5_DROPS</name>
<dbReference type="AlphaFoldDB" id="A0A6I8V7H5"/>
<accession>A0A6I8V7H5</accession>